<dbReference type="EMBL" id="AEYI02001163">
    <property type="protein sequence ID" value="KFG40777.1"/>
    <property type="molecule type" value="Genomic_DNA"/>
</dbReference>
<sequence length="127" mass="14270">MSLLWFVAVACRRESLHGTAPLFHVSTWLRQAATSRMKETAYPGCKRVSPGKSSLRLASLNEGASLAHFDKRCEDIRVTATKKQTHFSRLPNICLLRDLAHNNCCLRPTIRAHVGTARFGFTKTLIF</sequence>
<dbReference type="Proteomes" id="UP000028828">
    <property type="component" value="Unassembled WGS sequence"/>
</dbReference>
<comment type="caution">
    <text evidence="1">The sequence shown here is derived from an EMBL/GenBank/DDBJ whole genome shotgun (WGS) entry which is preliminary data.</text>
</comment>
<dbReference type="VEuPathDB" id="ToxoDB:TGP89_310045"/>
<protein>
    <submittedName>
        <fullName evidence="1">Uncharacterized protein</fullName>
    </submittedName>
</protein>
<organism evidence="1 2">
    <name type="scientific">Toxoplasma gondii p89</name>
    <dbReference type="NCBI Taxonomy" id="943119"/>
    <lineage>
        <taxon>Eukaryota</taxon>
        <taxon>Sar</taxon>
        <taxon>Alveolata</taxon>
        <taxon>Apicomplexa</taxon>
        <taxon>Conoidasida</taxon>
        <taxon>Coccidia</taxon>
        <taxon>Eucoccidiorida</taxon>
        <taxon>Eimeriorina</taxon>
        <taxon>Sarcocystidae</taxon>
        <taxon>Toxoplasma</taxon>
    </lineage>
</organism>
<evidence type="ECO:0000313" key="2">
    <source>
        <dbReference type="Proteomes" id="UP000028828"/>
    </source>
</evidence>
<proteinExistence type="predicted"/>
<accession>A0A086K8Q9</accession>
<gene>
    <name evidence="1" type="ORF">TGP89_310045</name>
</gene>
<dbReference type="AlphaFoldDB" id="A0A086K8Q9"/>
<evidence type="ECO:0000313" key="1">
    <source>
        <dbReference type="EMBL" id="KFG40777.1"/>
    </source>
</evidence>
<reference evidence="1 2" key="1">
    <citation type="submission" date="2014-03" db="EMBL/GenBank/DDBJ databases">
        <authorList>
            <person name="Sibley D."/>
            <person name="Venepally P."/>
            <person name="Karamycheva S."/>
            <person name="Hadjithomas M."/>
            <person name="Khan A."/>
            <person name="Brunk B."/>
            <person name="Roos D."/>
            <person name="Caler E."/>
            <person name="Lorenzi H."/>
        </authorList>
    </citation>
    <scope>NUCLEOTIDE SEQUENCE [LARGE SCALE GENOMIC DNA]</scope>
    <source>
        <strain evidence="2">p89</strain>
    </source>
</reference>
<name>A0A086K8Q9_TOXGO</name>